<accession>A0A8X7SCL1</accession>
<dbReference type="InterPro" id="IPR012340">
    <property type="entry name" value="NA-bd_OB-fold"/>
</dbReference>
<dbReference type="AlphaFoldDB" id="A0A8X7SCL1"/>
<protein>
    <submittedName>
        <fullName evidence="2">Uncharacterized protein</fullName>
    </submittedName>
</protein>
<dbReference type="OrthoDB" id="1109785at2759"/>
<evidence type="ECO:0000313" key="1">
    <source>
        <dbReference type="EMBL" id="KAG2303039.1"/>
    </source>
</evidence>
<name>A0A8X7SCL1_BRACI</name>
<dbReference type="EMBL" id="JAAMPC010000007">
    <property type="protein sequence ID" value="KAG2303040.1"/>
    <property type="molecule type" value="Genomic_DNA"/>
</dbReference>
<proteinExistence type="predicted"/>
<keyword evidence="3" id="KW-1185">Reference proteome</keyword>
<dbReference type="SUPFAM" id="SSF50249">
    <property type="entry name" value="Nucleic acid-binding proteins"/>
    <property type="match status" value="1"/>
</dbReference>
<reference evidence="2 3" key="1">
    <citation type="submission" date="2020-02" db="EMBL/GenBank/DDBJ databases">
        <authorList>
            <person name="Ma Q."/>
            <person name="Huang Y."/>
            <person name="Song X."/>
            <person name="Pei D."/>
        </authorList>
    </citation>
    <scope>NUCLEOTIDE SEQUENCE [LARGE SCALE GENOMIC DNA]</scope>
    <source>
        <strain evidence="2">Sxm20200214</strain>
        <tissue evidence="2">Leaf</tissue>
    </source>
</reference>
<gene>
    <name evidence="1" type="ORF">Bca52824_031690</name>
    <name evidence="2" type="ORF">Bca52824_031691</name>
</gene>
<sequence length="74" mass="8897">MVKLMLWDKQAADFSILQNEKNMKFKVVIFTSIIPKIFRGKLQLNSSPATRFYFNKSIEYIKHFKGRIRDRKEI</sequence>
<comment type="caution">
    <text evidence="2">The sequence shown here is derived from an EMBL/GenBank/DDBJ whole genome shotgun (WGS) entry which is preliminary data.</text>
</comment>
<dbReference type="Proteomes" id="UP000886595">
    <property type="component" value="Unassembled WGS sequence"/>
</dbReference>
<evidence type="ECO:0000313" key="2">
    <source>
        <dbReference type="EMBL" id="KAG2303040.1"/>
    </source>
</evidence>
<dbReference type="Gene3D" id="2.40.50.140">
    <property type="entry name" value="Nucleic acid-binding proteins"/>
    <property type="match status" value="1"/>
</dbReference>
<organism evidence="2 3">
    <name type="scientific">Brassica carinata</name>
    <name type="common">Ethiopian mustard</name>
    <name type="synonym">Abyssinian cabbage</name>
    <dbReference type="NCBI Taxonomy" id="52824"/>
    <lineage>
        <taxon>Eukaryota</taxon>
        <taxon>Viridiplantae</taxon>
        <taxon>Streptophyta</taxon>
        <taxon>Embryophyta</taxon>
        <taxon>Tracheophyta</taxon>
        <taxon>Spermatophyta</taxon>
        <taxon>Magnoliopsida</taxon>
        <taxon>eudicotyledons</taxon>
        <taxon>Gunneridae</taxon>
        <taxon>Pentapetalae</taxon>
        <taxon>rosids</taxon>
        <taxon>malvids</taxon>
        <taxon>Brassicales</taxon>
        <taxon>Brassicaceae</taxon>
        <taxon>Brassiceae</taxon>
        <taxon>Brassica</taxon>
    </lineage>
</organism>
<dbReference type="EMBL" id="JAAMPC010000007">
    <property type="protein sequence ID" value="KAG2303039.1"/>
    <property type="molecule type" value="Genomic_DNA"/>
</dbReference>
<evidence type="ECO:0000313" key="3">
    <source>
        <dbReference type="Proteomes" id="UP000886595"/>
    </source>
</evidence>